<dbReference type="RefSeq" id="WP_096464453.1">
    <property type="nucleotide sequence ID" value="NZ_AP017312.1"/>
</dbReference>
<sequence>MKARLRQLFRAVPDTWKTSATIRRLLFIVLGLLIYLPIMSDVLPKTFDLNVNMVSSVTLTAPVTVEDGEATEQARMKAVREVQPVYARNDEITGHQLKLVSFVFKKVAELQGQTDTTPEAKLKDLKESSPFALPGDAMSVLLAMSAPSLNAAAQETAKVVTAVMQKGIDSNIAREEVQQRVNQQLVLADLDSRTRKVVREVTIASVAPNVMIDEDATNTLKETVRRSVKPTMIYKGEVLVEKGQYISEQVYHKLNAAGLLEKNASKLPFLGLALCTGFFVVFLEFYLSQAHREIYRDNTKILLLGSIIFLTIMVMKMTSLGKGIDFFLPGYCVPVALGSMLIAILLDTQLAVVCSVLFAFVSGIVFNYESLLPIDFRYVLYGFSSGVAGAYSLGKATKRTRILQAGSLVAVVNVLAIVALYLLLSSSAGWRDLLMQSVFGIVSGMLAAVLTIGFLPFFEGIFGILSPMRLIELSNPNQPLMRRLLMETPGTYHHSMMVANLSEAACEAVGADGLLARVGAYYHDVGKMKRPHFFVENQMNRENPHDTLAPGLSKRIILAHVEDGVKMLGEHNIPKQIVDFAQQHHGTTLLKFFYHKVSKLSETPVPEAEYRYPGPKAQTRETAIVGICDSAEAAVRSLANPTPERIEQLVRRIISDRLEDGQFNECDLTMQELETVTKSICETLQGFFHNRIEYPDDKQVAVKQA</sequence>
<keyword evidence="2" id="KW-1185">Reference proteome</keyword>
<dbReference type="Pfam" id="PF01966">
    <property type="entry name" value="HD"/>
    <property type="match status" value="1"/>
</dbReference>
<reference evidence="1 2" key="1">
    <citation type="submission" date="2015-12" db="EMBL/GenBank/DDBJ databases">
        <title>Genome sequence of Aneurinibacillus soli.</title>
        <authorList>
            <person name="Lee J.S."/>
            <person name="Lee K.C."/>
            <person name="Kim K.K."/>
            <person name="Lee B.W."/>
        </authorList>
    </citation>
    <scope>NUCLEOTIDE SEQUENCE [LARGE SCALE GENOMIC DNA]</scope>
    <source>
        <strain evidence="1 2">CB4</strain>
    </source>
</reference>
<proteinExistence type="predicted"/>
<gene>
    <name evidence="1" type="ORF">CB4_01429</name>
</gene>
<dbReference type="PANTHER" id="PTHR36442">
    <property type="entry name" value="CYCLIC-DI-AMP PHOSPHODIESTERASE PGPH"/>
    <property type="match status" value="1"/>
</dbReference>
<dbReference type="KEGG" id="asoc:CB4_01429"/>
<evidence type="ECO:0000313" key="1">
    <source>
        <dbReference type="EMBL" id="BAU27260.1"/>
    </source>
</evidence>
<organism evidence="1 2">
    <name type="scientific">Aneurinibacillus soli</name>
    <dbReference type="NCBI Taxonomy" id="1500254"/>
    <lineage>
        <taxon>Bacteria</taxon>
        <taxon>Bacillati</taxon>
        <taxon>Bacillota</taxon>
        <taxon>Bacilli</taxon>
        <taxon>Bacillales</taxon>
        <taxon>Paenibacillaceae</taxon>
        <taxon>Aneurinibacillus group</taxon>
        <taxon>Aneurinibacillus</taxon>
    </lineage>
</organism>
<protein>
    <submittedName>
        <fullName evidence="1">7TM receptor with intracellular HD hydrolase</fullName>
    </submittedName>
</protein>
<keyword evidence="1" id="KW-0675">Receptor</keyword>
<dbReference type="GO" id="GO:0016787">
    <property type="term" value="F:hydrolase activity"/>
    <property type="evidence" value="ECO:0007669"/>
    <property type="project" value="UniProtKB-KW"/>
</dbReference>
<dbReference type="Pfam" id="PF07698">
    <property type="entry name" value="7TM-7TMR_HD"/>
    <property type="match status" value="1"/>
</dbReference>
<dbReference type="InterPro" id="IPR011621">
    <property type="entry name" value="Metal-dep_PHydrolase_7TM_intra"/>
</dbReference>
<accession>A0A0U5B8K6</accession>
<dbReference type="NCBIfam" id="TIGR00277">
    <property type="entry name" value="HDIG"/>
    <property type="match status" value="1"/>
</dbReference>
<dbReference type="CDD" id="cd00077">
    <property type="entry name" value="HDc"/>
    <property type="match status" value="1"/>
</dbReference>
<evidence type="ECO:0000313" key="2">
    <source>
        <dbReference type="Proteomes" id="UP000217696"/>
    </source>
</evidence>
<dbReference type="InterPro" id="IPR006674">
    <property type="entry name" value="HD_domain"/>
</dbReference>
<dbReference type="EMBL" id="AP017312">
    <property type="protein sequence ID" value="BAU27260.1"/>
    <property type="molecule type" value="Genomic_DNA"/>
</dbReference>
<name>A0A0U5B8K6_9BACL</name>
<dbReference type="InterPro" id="IPR052722">
    <property type="entry name" value="PgpH_phosphodiesterase"/>
</dbReference>
<dbReference type="SUPFAM" id="SSF109604">
    <property type="entry name" value="HD-domain/PDEase-like"/>
    <property type="match status" value="1"/>
</dbReference>
<dbReference type="Pfam" id="PF07697">
    <property type="entry name" value="7TMR-HDED"/>
    <property type="match status" value="1"/>
</dbReference>
<dbReference type="Gene3D" id="1.10.3210.10">
    <property type="entry name" value="Hypothetical protein af1432"/>
    <property type="match status" value="1"/>
</dbReference>
<dbReference type="InterPro" id="IPR006675">
    <property type="entry name" value="HDIG_dom"/>
</dbReference>
<dbReference type="OrthoDB" id="9806952at2"/>
<dbReference type="SMART" id="SM00471">
    <property type="entry name" value="HDc"/>
    <property type="match status" value="1"/>
</dbReference>
<keyword evidence="1" id="KW-0378">Hydrolase</keyword>
<dbReference type="AlphaFoldDB" id="A0A0U5B8K6"/>
<dbReference type="Proteomes" id="UP000217696">
    <property type="component" value="Chromosome"/>
</dbReference>
<dbReference type="InterPro" id="IPR011624">
    <property type="entry name" value="Metal-dep_PHydrolase_7TM_extra"/>
</dbReference>
<dbReference type="PANTHER" id="PTHR36442:SF1">
    <property type="entry name" value="CYCLIC-DI-AMP PHOSPHODIESTERASE PGPH"/>
    <property type="match status" value="1"/>
</dbReference>
<dbReference type="InterPro" id="IPR003607">
    <property type="entry name" value="HD/PDEase_dom"/>
</dbReference>